<feature type="transmembrane region" description="Helical" evidence="4">
    <location>
        <begin position="70"/>
        <end position="90"/>
    </location>
</feature>
<dbReference type="InterPro" id="IPR036890">
    <property type="entry name" value="HATPase_C_sf"/>
</dbReference>
<keyword evidence="4" id="KW-0472">Membrane</keyword>
<dbReference type="Gene3D" id="3.30.565.10">
    <property type="entry name" value="Histidine kinase-like ATPase, C-terminal domain"/>
    <property type="match status" value="1"/>
</dbReference>
<accession>A0ABZ1PFC1</accession>
<evidence type="ECO:0000256" key="4">
    <source>
        <dbReference type="SAM" id="Phobius"/>
    </source>
</evidence>
<dbReference type="PANTHER" id="PTHR24421:SF61">
    <property type="entry name" value="OXYGEN SENSOR HISTIDINE KINASE NREB"/>
    <property type="match status" value="1"/>
</dbReference>
<dbReference type="NCBIfam" id="NF047322">
    <property type="entry name" value="HK_morpho_MacS"/>
    <property type="match status" value="1"/>
</dbReference>
<sequence length="380" mass="39429">MPSPPGGFEVPLWRALAVFRLASLAYVCVLAVRDADRYDHPYAVGALILVMAAWTAATAVGYARPAWRRWPLLLADLGVVLAIVLATPWVVGRVALATGVPTMGVAWMAGPVLAWAVSGGRRRGTVAALLVAGADLTTRERIGQSSFTGVILMLLAGVVVGHVARLAASAEERLQRAVELEAATRERERLARGIHDSVLQVLAMVQRRGADLPGEAGELARLAGEQEAALRALIAGTSPASAAVLPDGTETAAVDLRTLLGRYASTAVVLSAPATPVPLPRRVAGELAAATGAALDNVGRHASGRAWVLIEDEGATVTVSIRDEGPGIPEGRLTEAAAQGRLGVSQSIRGRVADVGGTVRIVSAPDAGTEIELTVPRAQR</sequence>
<keyword evidence="1" id="KW-0808">Transferase</keyword>
<name>A0ABZ1PFC1_9ACTN</name>
<keyword evidence="4" id="KW-0812">Transmembrane</keyword>
<dbReference type="InterPro" id="IPR045975">
    <property type="entry name" value="DUF5931"/>
</dbReference>
<dbReference type="EMBL" id="CP107941">
    <property type="protein sequence ID" value="WUI82525.1"/>
    <property type="molecule type" value="Genomic_DNA"/>
</dbReference>
<reference evidence="7 8" key="1">
    <citation type="submission" date="2022-10" db="EMBL/GenBank/DDBJ databases">
        <title>The complete genomes of actinobacterial strains from the NBC collection.</title>
        <authorList>
            <person name="Joergensen T.S."/>
            <person name="Alvarez Arevalo M."/>
            <person name="Sterndorff E.B."/>
            <person name="Faurdal D."/>
            <person name="Vuksanovic O."/>
            <person name="Mourched A.-S."/>
            <person name="Charusanti P."/>
            <person name="Shaw S."/>
            <person name="Blin K."/>
            <person name="Weber T."/>
        </authorList>
    </citation>
    <scope>NUCLEOTIDE SEQUENCE [LARGE SCALE GENOMIC DNA]</scope>
    <source>
        <strain evidence="7 8">NBC_00396</strain>
    </source>
</reference>
<dbReference type="InterPro" id="IPR003594">
    <property type="entry name" value="HATPase_dom"/>
</dbReference>
<evidence type="ECO:0000256" key="3">
    <source>
        <dbReference type="ARBA" id="ARBA00023012"/>
    </source>
</evidence>
<feature type="domain" description="Histidine kinase/HSP90-like ATPase" evidence="5">
    <location>
        <begin position="292"/>
        <end position="378"/>
    </location>
</feature>
<dbReference type="InterPro" id="IPR050482">
    <property type="entry name" value="Sensor_HK_TwoCompSys"/>
</dbReference>
<dbReference type="RefSeq" id="WP_328370571.1">
    <property type="nucleotide sequence ID" value="NZ_CP107941.1"/>
</dbReference>
<evidence type="ECO:0000313" key="8">
    <source>
        <dbReference type="Proteomes" id="UP001346877"/>
    </source>
</evidence>
<evidence type="ECO:0000256" key="1">
    <source>
        <dbReference type="ARBA" id="ARBA00022679"/>
    </source>
</evidence>
<keyword evidence="4" id="KW-1133">Transmembrane helix</keyword>
<evidence type="ECO:0000313" key="7">
    <source>
        <dbReference type="EMBL" id="WUI82525.1"/>
    </source>
</evidence>
<evidence type="ECO:0000259" key="5">
    <source>
        <dbReference type="Pfam" id="PF02518"/>
    </source>
</evidence>
<keyword evidence="8" id="KW-1185">Reference proteome</keyword>
<evidence type="ECO:0000259" key="6">
    <source>
        <dbReference type="Pfam" id="PF19354"/>
    </source>
</evidence>
<evidence type="ECO:0000256" key="2">
    <source>
        <dbReference type="ARBA" id="ARBA00022777"/>
    </source>
</evidence>
<protein>
    <submittedName>
        <fullName evidence="7">DUF5931 domain-containing protein</fullName>
    </submittedName>
</protein>
<feature type="domain" description="DUF5931" evidence="6">
    <location>
        <begin position="9"/>
        <end position="174"/>
    </location>
</feature>
<dbReference type="Pfam" id="PF02518">
    <property type="entry name" value="HATPase_c"/>
    <property type="match status" value="1"/>
</dbReference>
<proteinExistence type="predicted"/>
<feature type="transmembrane region" description="Helical" evidence="4">
    <location>
        <begin position="147"/>
        <end position="168"/>
    </location>
</feature>
<dbReference type="SUPFAM" id="SSF55874">
    <property type="entry name" value="ATPase domain of HSP90 chaperone/DNA topoisomerase II/histidine kinase"/>
    <property type="match status" value="1"/>
</dbReference>
<dbReference type="Pfam" id="PF19354">
    <property type="entry name" value="DUF5931"/>
    <property type="match status" value="1"/>
</dbReference>
<feature type="transmembrane region" description="Helical" evidence="4">
    <location>
        <begin position="44"/>
        <end position="63"/>
    </location>
</feature>
<feature type="transmembrane region" description="Helical" evidence="4">
    <location>
        <begin position="96"/>
        <end position="117"/>
    </location>
</feature>
<keyword evidence="2" id="KW-0418">Kinase</keyword>
<keyword evidence="3" id="KW-0902">Two-component regulatory system</keyword>
<dbReference type="PANTHER" id="PTHR24421">
    <property type="entry name" value="NITRATE/NITRITE SENSOR PROTEIN NARX-RELATED"/>
    <property type="match status" value="1"/>
</dbReference>
<dbReference type="Proteomes" id="UP001346877">
    <property type="component" value="Chromosome"/>
</dbReference>
<organism evidence="7 8">
    <name type="scientific">Micromonospora zamorensis</name>
    <dbReference type="NCBI Taxonomy" id="709883"/>
    <lineage>
        <taxon>Bacteria</taxon>
        <taxon>Bacillati</taxon>
        <taxon>Actinomycetota</taxon>
        <taxon>Actinomycetes</taxon>
        <taxon>Micromonosporales</taxon>
        <taxon>Micromonosporaceae</taxon>
        <taxon>Micromonospora</taxon>
    </lineage>
</organism>
<gene>
    <name evidence="7" type="ORF">OG375_32510</name>
</gene>